<name>A0ABX1GH47_9GAMM</name>
<organism evidence="4 5">
    <name type="scientific">Spongiibacter thalassae</name>
    <dbReference type="NCBI Taxonomy" id="2721624"/>
    <lineage>
        <taxon>Bacteria</taxon>
        <taxon>Pseudomonadati</taxon>
        <taxon>Pseudomonadota</taxon>
        <taxon>Gammaproteobacteria</taxon>
        <taxon>Cellvibrionales</taxon>
        <taxon>Spongiibacteraceae</taxon>
        <taxon>Spongiibacter</taxon>
    </lineage>
</organism>
<dbReference type="Gene3D" id="1.10.3210.10">
    <property type="entry name" value="Hypothetical protein af1432"/>
    <property type="match status" value="1"/>
</dbReference>
<dbReference type="InterPro" id="IPR000160">
    <property type="entry name" value="GGDEF_dom"/>
</dbReference>
<dbReference type="SUPFAM" id="SSF109604">
    <property type="entry name" value="HD-domain/PDEase-like"/>
    <property type="match status" value="1"/>
</dbReference>
<dbReference type="SUPFAM" id="SSF55073">
    <property type="entry name" value="Nucleotide cyclase"/>
    <property type="match status" value="1"/>
</dbReference>
<feature type="region of interest" description="Disordered" evidence="1">
    <location>
        <begin position="305"/>
        <end position="325"/>
    </location>
</feature>
<dbReference type="Pfam" id="PF08668">
    <property type="entry name" value="HDOD"/>
    <property type="match status" value="1"/>
</dbReference>
<evidence type="ECO:0000259" key="2">
    <source>
        <dbReference type="PROSITE" id="PS50887"/>
    </source>
</evidence>
<dbReference type="PANTHER" id="PTHR33525:SF3">
    <property type="entry name" value="RIBONUCLEASE Y"/>
    <property type="match status" value="1"/>
</dbReference>
<proteinExistence type="predicted"/>
<dbReference type="EMBL" id="JAAWWK010000005">
    <property type="protein sequence ID" value="NKI18542.1"/>
    <property type="molecule type" value="Genomic_DNA"/>
</dbReference>
<protein>
    <submittedName>
        <fullName evidence="4">HDOD domain-containing protein</fullName>
    </submittedName>
</protein>
<dbReference type="RefSeq" id="WP_168451074.1">
    <property type="nucleotide sequence ID" value="NZ_JAAWWK010000005.1"/>
</dbReference>
<keyword evidence="5" id="KW-1185">Reference proteome</keyword>
<dbReference type="Pfam" id="PF00990">
    <property type="entry name" value="GGDEF"/>
    <property type="match status" value="1"/>
</dbReference>
<evidence type="ECO:0000259" key="3">
    <source>
        <dbReference type="PROSITE" id="PS51833"/>
    </source>
</evidence>
<dbReference type="InterPro" id="IPR052340">
    <property type="entry name" value="RNase_Y/CdgJ"/>
</dbReference>
<dbReference type="SMART" id="SM00267">
    <property type="entry name" value="GGDEF"/>
    <property type="match status" value="1"/>
</dbReference>
<evidence type="ECO:0000256" key="1">
    <source>
        <dbReference type="SAM" id="MobiDB-lite"/>
    </source>
</evidence>
<feature type="domain" description="GGDEF" evidence="2">
    <location>
        <begin position="356"/>
        <end position="487"/>
    </location>
</feature>
<dbReference type="Gene3D" id="3.30.70.270">
    <property type="match status" value="1"/>
</dbReference>
<comment type="caution">
    <text evidence="4">The sequence shown here is derived from an EMBL/GenBank/DDBJ whole genome shotgun (WGS) entry which is preliminary data.</text>
</comment>
<dbReference type="PROSITE" id="PS51833">
    <property type="entry name" value="HDOD"/>
    <property type="match status" value="1"/>
</dbReference>
<feature type="compositionally biased region" description="Pro residues" evidence="1">
    <location>
        <begin position="310"/>
        <end position="319"/>
    </location>
</feature>
<dbReference type="PROSITE" id="PS50887">
    <property type="entry name" value="GGDEF"/>
    <property type="match status" value="1"/>
</dbReference>
<dbReference type="NCBIfam" id="TIGR00254">
    <property type="entry name" value="GGDEF"/>
    <property type="match status" value="1"/>
</dbReference>
<feature type="domain" description="HDOD" evidence="3">
    <location>
        <begin position="15"/>
        <end position="209"/>
    </location>
</feature>
<dbReference type="Proteomes" id="UP000765845">
    <property type="component" value="Unassembled WGS sequence"/>
</dbReference>
<reference evidence="4 5" key="1">
    <citation type="submission" date="2020-04" db="EMBL/GenBank/DDBJ databases">
        <authorList>
            <person name="Yoon J."/>
        </authorList>
    </citation>
    <scope>NUCLEOTIDE SEQUENCE [LARGE SCALE GENOMIC DNA]</scope>
    <source>
        <strain evidence="4 5">KMU-166</strain>
    </source>
</reference>
<gene>
    <name evidence="4" type="ORF">HCU74_14085</name>
</gene>
<evidence type="ECO:0000313" key="5">
    <source>
        <dbReference type="Proteomes" id="UP000765845"/>
    </source>
</evidence>
<evidence type="ECO:0000313" key="4">
    <source>
        <dbReference type="EMBL" id="NKI18542.1"/>
    </source>
</evidence>
<dbReference type="InterPro" id="IPR043128">
    <property type="entry name" value="Rev_trsase/Diguanyl_cyclase"/>
</dbReference>
<dbReference type="PANTHER" id="PTHR33525">
    <property type="match status" value="1"/>
</dbReference>
<sequence>MTINVDILDLNDKRLPPVPPVTRGLADLLRMGDVDVEDVIHTISQESQLAKGTLHLLNSPVFHPRRPVADFRRAAVMLGPRNVLSVTIAFSVIDTFNHIRFNSLDRDQFFLRALASASVARLLSEKERGLAIDECILAALLQDFGMIVIDALVPQYYGSIAPECRNHTDYVAREIDDFGLDHAAVSRALLRHWGVADYITDACGLSHYSDILSSKNKVDRLGYIAGVSSLCGDLFYTDKPKVLAQELRVRCERDLGWTPDQLPIFLNLLRSMSEGIEPLVTELKISPAGYKQFCQRAREVLQPRLFSGSQPPPEPPPQADPDGIADALDAATGLYNRVSFPQVLQTAMDKCTYDDEPLSIVFLSLVNYPRLKQERGAEYTDALLRKIGEVLEAWVRRDDIPGRIADGVFAVAMPKAPAQSCDAITRRLRDQCELAIPPGEEGALQPRFAATHVTHYVDSDFGSASGLLDAGTDALLAELRPSVQQDG</sequence>
<dbReference type="InterPro" id="IPR029787">
    <property type="entry name" value="Nucleotide_cyclase"/>
</dbReference>
<accession>A0ABX1GH47</accession>
<dbReference type="InterPro" id="IPR013976">
    <property type="entry name" value="HDOD"/>
</dbReference>